<dbReference type="EMBL" id="FTPD01000023">
    <property type="protein sequence ID" value="SIT56629.1"/>
    <property type="molecule type" value="Genomic_DNA"/>
</dbReference>
<keyword evidence="2" id="KW-1185">Reference proteome</keyword>
<sequence>MPIPALIGEACGAVDKAGRNPAVGRASNDAQRLMRRAGGAVLVGLGIHVALQKVDPPTGVGCGPFRACRCVEPNCGISASP</sequence>
<reference evidence="2" key="1">
    <citation type="submission" date="2017-01" db="EMBL/GenBank/DDBJ databases">
        <authorList>
            <person name="Brunel B."/>
        </authorList>
    </citation>
    <scope>NUCLEOTIDE SEQUENCE [LARGE SCALE GENOMIC DNA]</scope>
</reference>
<evidence type="ECO:0000313" key="1">
    <source>
        <dbReference type="EMBL" id="SIT56629.1"/>
    </source>
</evidence>
<gene>
    <name evidence="1" type="ORF">BQ8794_30078</name>
</gene>
<organism evidence="1 2">
    <name type="scientific">Mesorhizobium prunaredense</name>
    <dbReference type="NCBI Taxonomy" id="1631249"/>
    <lineage>
        <taxon>Bacteria</taxon>
        <taxon>Pseudomonadati</taxon>
        <taxon>Pseudomonadota</taxon>
        <taxon>Alphaproteobacteria</taxon>
        <taxon>Hyphomicrobiales</taxon>
        <taxon>Phyllobacteriaceae</taxon>
        <taxon>Mesorhizobium</taxon>
    </lineage>
</organism>
<protein>
    <submittedName>
        <fullName evidence="1">Uncharacterized protein</fullName>
    </submittedName>
</protein>
<evidence type="ECO:0000313" key="2">
    <source>
        <dbReference type="Proteomes" id="UP000188388"/>
    </source>
</evidence>
<dbReference type="STRING" id="1631249.BQ8794_30078"/>
<dbReference type="Proteomes" id="UP000188388">
    <property type="component" value="Unassembled WGS sequence"/>
</dbReference>
<accession>A0A1R3V9S4</accession>
<dbReference type="AlphaFoldDB" id="A0A1R3V9S4"/>
<proteinExistence type="predicted"/>
<name>A0A1R3V9S4_9HYPH</name>